<reference evidence="3" key="1">
    <citation type="journal article" date="2019" name="Int. J. Syst. Evol. Microbiol.">
        <title>The Global Catalogue of Microorganisms (GCM) 10K type strain sequencing project: providing services to taxonomists for standard genome sequencing and annotation.</title>
        <authorList>
            <consortium name="The Broad Institute Genomics Platform"/>
            <consortium name="The Broad Institute Genome Sequencing Center for Infectious Disease"/>
            <person name="Wu L."/>
            <person name="Ma J."/>
        </authorList>
    </citation>
    <scope>NUCLEOTIDE SEQUENCE [LARGE SCALE GENOMIC DNA]</scope>
    <source>
        <strain evidence="3">CCUG 61696</strain>
    </source>
</reference>
<feature type="chain" id="PRO_5047147953" evidence="1">
    <location>
        <begin position="24"/>
        <end position="237"/>
    </location>
</feature>
<feature type="signal peptide" evidence="1">
    <location>
        <begin position="1"/>
        <end position="23"/>
    </location>
</feature>
<evidence type="ECO:0000256" key="1">
    <source>
        <dbReference type="SAM" id="SignalP"/>
    </source>
</evidence>
<keyword evidence="3" id="KW-1185">Reference proteome</keyword>
<comment type="caution">
    <text evidence="2">The sequence shown here is derived from an EMBL/GenBank/DDBJ whole genome shotgun (WGS) entry which is preliminary data.</text>
</comment>
<evidence type="ECO:0000313" key="2">
    <source>
        <dbReference type="EMBL" id="MFD1332813.1"/>
    </source>
</evidence>
<organism evidence="2 3">
    <name type="scientific">Methylopila musalis</name>
    <dbReference type="NCBI Taxonomy" id="1134781"/>
    <lineage>
        <taxon>Bacteria</taxon>
        <taxon>Pseudomonadati</taxon>
        <taxon>Pseudomonadota</taxon>
        <taxon>Alphaproteobacteria</taxon>
        <taxon>Hyphomicrobiales</taxon>
        <taxon>Methylopilaceae</taxon>
        <taxon>Methylopila</taxon>
    </lineage>
</organism>
<dbReference type="RefSeq" id="WP_378776022.1">
    <property type="nucleotide sequence ID" value="NZ_JBHTMX010000126.1"/>
</dbReference>
<dbReference type="Gene3D" id="3.30.110.170">
    <property type="entry name" value="Protein of unknown function (DUF541), domain 1"/>
    <property type="match status" value="1"/>
</dbReference>
<protein>
    <submittedName>
        <fullName evidence="2">SIMPL domain-containing protein</fullName>
    </submittedName>
</protein>
<dbReference type="InterPro" id="IPR052022">
    <property type="entry name" value="26kDa_periplasmic_antigen"/>
</dbReference>
<dbReference type="InterPro" id="IPR007497">
    <property type="entry name" value="SIMPL/DUF541"/>
</dbReference>
<dbReference type="PANTHER" id="PTHR34387">
    <property type="entry name" value="SLR1258 PROTEIN"/>
    <property type="match status" value="1"/>
</dbReference>
<proteinExistence type="predicted"/>
<dbReference type="Pfam" id="PF04402">
    <property type="entry name" value="SIMPL"/>
    <property type="match status" value="1"/>
</dbReference>
<evidence type="ECO:0000313" key="3">
    <source>
        <dbReference type="Proteomes" id="UP001597171"/>
    </source>
</evidence>
<accession>A0ABW3Z950</accession>
<keyword evidence="1" id="KW-0732">Signal</keyword>
<gene>
    <name evidence="2" type="ORF">ACFQ4O_12480</name>
</gene>
<dbReference type="PANTHER" id="PTHR34387:SF1">
    <property type="entry name" value="PERIPLASMIC IMMUNOGENIC PROTEIN"/>
    <property type="match status" value="1"/>
</dbReference>
<name>A0ABW3Z950_9HYPH</name>
<dbReference type="Gene3D" id="3.30.70.2970">
    <property type="entry name" value="Protein of unknown function (DUF541), domain 2"/>
    <property type="match status" value="1"/>
</dbReference>
<sequence length="237" mass="24901">MRLSPLVLAAAAASVLAVGAARAEPRGDRPFHITLTGEGVATAAPDIAVITTGVVTRAANAGEALKANAEAMTKVIAALKDAKIAEKDFGTSGLTVQPQYDYSDGRAPTLTGYEVRNAVTIRAREIDRLGGLLDTLVAAGSNQIDGLAFEVSNSDAKLDEARRAAVADAKRKAELYAASAGVTLGKVESIEENETQQASPRPLTLRMQAKDASAPTPIVRGEQEMRVEVRVRWAIQP</sequence>
<dbReference type="EMBL" id="JBHTMX010000126">
    <property type="protein sequence ID" value="MFD1332813.1"/>
    <property type="molecule type" value="Genomic_DNA"/>
</dbReference>
<dbReference type="Proteomes" id="UP001597171">
    <property type="component" value="Unassembled WGS sequence"/>
</dbReference>